<dbReference type="AlphaFoldDB" id="F0WSG5"/>
<keyword evidence="1" id="KW-0539">Nucleus</keyword>
<proteinExistence type="inferred from homology"/>
<reference evidence="3" key="2">
    <citation type="submission" date="2011-02" db="EMBL/GenBank/DDBJ databases">
        <authorList>
            <person name="MacLean D."/>
        </authorList>
    </citation>
    <scope>NUCLEOTIDE SEQUENCE</scope>
</reference>
<sequence length="278" mass="32087">MKYLEEKELVWLNSLLSSYDIGDRVINGRIEAFSCKKTNSDKKLAKSLESHYQQEISETHYSPCAFDNSDNVEHNASEKLKDTKFDLSKSYTRILPSAQSIGALRDVATRKLLIDLITTMNATFPDYDFSGVRIEQFYKERSSQIALNRLNYHLAEMMDSIASKEALEGINESLFAEKMWNAISTIIQPEECEVYSYIPDMESDPFSDGNLWSINYFFHNKRLKKILYVTCMCKSITCEDMDDEDEMMDDVTEDTTEEDIDDTAEDYFGMSNDWEDGA</sequence>
<dbReference type="GO" id="GO:0000994">
    <property type="term" value="F:RNA polymerase III core binding"/>
    <property type="evidence" value="ECO:0007669"/>
    <property type="project" value="TreeGrafter"/>
</dbReference>
<protein>
    <recommendedName>
        <fullName evidence="1">Repressor of RNA polymerase III transcription</fullName>
    </recommendedName>
</protein>
<dbReference type="InterPro" id="IPR038564">
    <property type="entry name" value="Maf1_sf"/>
</dbReference>
<keyword evidence="1" id="KW-0805">Transcription regulation</keyword>
<comment type="similarity">
    <text evidence="1">Belongs to the MAF1 family.</text>
</comment>
<dbReference type="InterPro" id="IPR015257">
    <property type="entry name" value="Maf1"/>
</dbReference>
<dbReference type="PIRSF" id="PIRSF037240">
    <property type="entry name" value="RNA_polIII_Trep_MAF1"/>
    <property type="match status" value="1"/>
</dbReference>
<name>F0WSG5_9STRA</name>
<keyword evidence="1" id="KW-0678">Repressor</keyword>
<comment type="subcellular location">
    <subcellularLocation>
        <location evidence="1">Nucleus</location>
    </subcellularLocation>
</comment>
<dbReference type="EMBL" id="FR824277">
    <property type="protein sequence ID" value="CCA24287.1"/>
    <property type="molecule type" value="Genomic_DNA"/>
</dbReference>
<dbReference type="PANTHER" id="PTHR22504:SF0">
    <property type="entry name" value="REPRESSOR OF RNA POLYMERASE III TRANSCRIPTION MAF1 HOMOLOG"/>
    <property type="match status" value="1"/>
</dbReference>
<dbReference type="GO" id="GO:0016480">
    <property type="term" value="P:negative regulation of transcription by RNA polymerase III"/>
    <property type="evidence" value="ECO:0007669"/>
    <property type="project" value="UniProtKB-UniRule"/>
</dbReference>
<dbReference type="Gene3D" id="3.40.1000.50">
    <property type="entry name" value="Repressor of RNA polymerase III transcription Maf1"/>
    <property type="match status" value="1"/>
</dbReference>
<evidence type="ECO:0000313" key="3">
    <source>
        <dbReference type="EMBL" id="CCA24287.1"/>
    </source>
</evidence>
<feature type="region of interest" description="Disordered" evidence="2">
    <location>
        <begin position="248"/>
        <end position="278"/>
    </location>
</feature>
<reference evidence="3" key="1">
    <citation type="journal article" date="2011" name="PLoS Biol.">
        <title>Gene gain and loss during evolution of obligate parasitism in the white rust pathogen of Arabidopsis thaliana.</title>
        <authorList>
            <person name="Kemen E."/>
            <person name="Gardiner A."/>
            <person name="Schultz-Larsen T."/>
            <person name="Kemen A.C."/>
            <person name="Balmuth A.L."/>
            <person name="Robert-Seilaniantz A."/>
            <person name="Bailey K."/>
            <person name="Holub E."/>
            <person name="Studholme D.J."/>
            <person name="Maclean D."/>
            <person name="Jones J.D."/>
        </authorList>
    </citation>
    <scope>NUCLEOTIDE SEQUENCE</scope>
</reference>
<accession>F0WSG5</accession>
<gene>
    <name evidence="3" type="primary">AlNc14C232G9307</name>
    <name evidence="3" type="ORF">ALNC14_104310</name>
</gene>
<evidence type="ECO:0000256" key="2">
    <source>
        <dbReference type="SAM" id="MobiDB-lite"/>
    </source>
</evidence>
<dbReference type="HOGENOM" id="CLU_037043_3_1_1"/>
<keyword evidence="1" id="KW-0804">Transcription</keyword>
<dbReference type="Pfam" id="PF09174">
    <property type="entry name" value="Maf1"/>
    <property type="match status" value="1"/>
</dbReference>
<dbReference type="PANTHER" id="PTHR22504">
    <property type="entry name" value="REPRESSOR OF RNA POLYMERASE III TRANSCRIPTION MAF1"/>
    <property type="match status" value="1"/>
</dbReference>
<feature type="compositionally biased region" description="Acidic residues" evidence="2">
    <location>
        <begin position="248"/>
        <end position="265"/>
    </location>
</feature>
<dbReference type="GO" id="GO:0005634">
    <property type="term" value="C:nucleus"/>
    <property type="evidence" value="ECO:0007669"/>
    <property type="project" value="UniProtKB-SubCell"/>
</dbReference>
<organism evidence="3">
    <name type="scientific">Albugo laibachii Nc14</name>
    <dbReference type="NCBI Taxonomy" id="890382"/>
    <lineage>
        <taxon>Eukaryota</taxon>
        <taxon>Sar</taxon>
        <taxon>Stramenopiles</taxon>
        <taxon>Oomycota</taxon>
        <taxon>Peronosporomycetes</taxon>
        <taxon>Albuginales</taxon>
        <taxon>Albuginaceae</taxon>
        <taxon>Albugo</taxon>
    </lineage>
</organism>
<evidence type="ECO:0000256" key="1">
    <source>
        <dbReference type="PIRNR" id="PIRNR037240"/>
    </source>
</evidence>